<organism evidence="2">
    <name type="scientific">Oryza sativa subsp. japonica</name>
    <name type="common">Rice</name>
    <dbReference type="NCBI Taxonomy" id="39947"/>
    <lineage>
        <taxon>Eukaryota</taxon>
        <taxon>Viridiplantae</taxon>
        <taxon>Streptophyta</taxon>
        <taxon>Embryophyta</taxon>
        <taxon>Tracheophyta</taxon>
        <taxon>Spermatophyta</taxon>
        <taxon>Magnoliopsida</taxon>
        <taxon>Liliopsida</taxon>
        <taxon>Poales</taxon>
        <taxon>Poaceae</taxon>
        <taxon>BOP clade</taxon>
        <taxon>Oryzoideae</taxon>
        <taxon>Oryzeae</taxon>
        <taxon>Oryzinae</taxon>
        <taxon>Oryza</taxon>
        <taxon>Oryza sativa</taxon>
    </lineage>
</organism>
<evidence type="ECO:0000256" key="1">
    <source>
        <dbReference type="SAM" id="MobiDB-lite"/>
    </source>
</evidence>
<proteinExistence type="predicted"/>
<dbReference type="AlphaFoldDB" id="Q5QLE1"/>
<protein>
    <submittedName>
        <fullName evidence="2">Uncharacterized protein</fullName>
    </submittedName>
</protein>
<feature type="compositionally biased region" description="Basic and acidic residues" evidence="1">
    <location>
        <begin position="35"/>
        <end position="61"/>
    </location>
</feature>
<evidence type="ECO:0000313" key="2">
    <source>
        <dbReference type="EMBL" id="BAD73783.1"/>
    </source>
</evidence>
<sequence length="101" mass="11523">MKEWLLGTPYPDVFPGSYQDEPDGEAGRAGLRRRQAVDEVAARREEPQGGAPHDDERGERVRWSTSASTIRWLFINARDFLFSFLSLIDINSVCCTVLFFQ</sequence>
<reference evidence="2" key="1">
    <citation type="journal article" date="2002" name="Nature">
        <title>The genome sequence and structure of rice chromosome 1.</title>
        <authorList>
            <person name="Sasaki T."/>
            <person name="Matsumoto T."/>
            <person name="Yamamoto K."/>
            <person name="Sakata K."/>
            <person name="Baba T."/>
            <person name="Katayose Y."/>
            <person name="Wu J."/>
            <person name="Niimura Y."/>
            <person name="Cheng Z."/>
            <person name="Nagamura Y."/>
            <person name="Antonio B.A."/>
            <person name="Kanamori H."/>
            <person name="Hosokawa S."/>
            <person name="Masukawa M."/>
            <person name="Arikawa K."/>
            <person name="Chiden Y."/>
            <person name="Hayashi M."/>
            <person name="Okamoto M."/>
            <person name="Ando T."/>
            <person name="Aoki H."/>
            <person name="Arita K."/>
            <person name="Hamada M."/>
            <person name="Harada C."/>
            <person name="Hijishita S."/>
            <person name="Honda M."/>
            <person name="Ichikawa Y."/>
            <person name="Idonuma A."/>
            <person name="Iijima M."/>
            <person name="Ikeda M."/>
            <person name="Ikeno M."/>
            <person name="Itoh S."/>
            <person name="Itoh T."/>
            <person name="Itoh Y."/>
            <person name="Itoh Y."/>
            <person name="Iwabuchi A."/>
            <person name="Kamiya K."/>
            <person name="Karasawa W."/>
            <person name="Katagiri S."/>
            <person name="Kikuta A."/>
            <person name="Kobayashi N."/>
            <person name="Kono I."/>
            <person name="Machita K."/>
            <person name="Maehara T."/>
            <person name="Mizuno H."/>
            <person name="Mizubayashi T."/>
            <person name="Mukai Y."/>
            <person name="Nagasaki H."/>
            <person name="Nakashima M."/>
            <person name="Nakama Y."/>
            <person name="Nakamichi Y."/>
            <person name="Nakamura M."/>
            <person name="Namiki N."/>
            <person name="Negishi M."/>
            <person name="Ohta I."/>
            <person name="Ono N."/>
            <person name="Saji S."/>
            <person name="Sakai K."/>
            <person name="Shibata M."/>
            <person name="Shimokawa T."/>
            <person name="Shomura A."/>
            <person name="Song J."/>
            <person name="Takazaki Y."/>
            <person name="Terasawa K."/>
            <person name="Tsuji K."/>
            <person name="Waki K."/>
            <person name="Yamagata H."/>
            <person name="Yamane H."/>
            <person name="Yoshiki S."/>
            <person name="Yoshihara R."/>
            <person name="Yukawa K."/>
            <person name="Zhong H."/>
            <person name="Iwama H."/>
            <person name="Endo T."/>
            <person name="Ito H."/>
            <person name="Hahn J.H."/>
            <person name="Kim H.I."/>
            <person name="Eun M.Y."/>
            <person name="Yano M."/>
            <person name="Jiang J."/>
            <person name="Gojobori T."/>
        </authorList>
    </citation>
    <scope>NUCLEOTIDE SEQUENCE [LARGE SCALE GENOMIC DNA]</scope>
</reference>
<gene>
    <name evidence="2" type="primary">P0460C04.30</name>
</gene>
<name>Q5QLE1_ORYSJ</name>
<dbReference type="Proteomes" id="UP000817658">
    <property type="component" value="Chromosome 1"/>
</dbReference>
<dbReference type="EMBL" id="AP004366">
    <property type="protein sequence ID" value="BAD73783.1"/>
    <property type="molecule type" value="Genomic_DNA"/>
</dbReference>
<accession>Q5QLE1</accession>
<feature type="region of interest" description="Disordered" evidence="1">
    <location>
        <begin position="13"/>
        <end position="61"/>
    </location>
</feature>